<dbReference type="PANTHER" id="PTHR39206:SF1">
    <property type="entry name" value="SLL8004 PROTEIN"/>
    <property type="match status" value="1"/>
</dbReference>
<evidence type="ECO:0008006" key="3">
    <source>
        <dbReference type="Google" id="ProtNLM"/>
    </source>
</evidence>
<protein>
    <recommendedName>
        <fullName evidence="3">DUF1561 family protein</fullName>
    </recommendedName>
</protein>
<dbReference type="AlphaFoldDB" id="A0A2U8FE91"/>
<dbReference type="KEGG" id="had:CDV25_04735"/>
<dbReference type="Proteomes" id="UP000244890">
    <property type="component" value="Chromosome"/>
</dbReference>
<dbReference type="PANTHER" id="PTHR39206">
    <property type="entry name" value="SLL8004 PROTEIN"/>
    <property type="match status" value="1"/>
</dbReference>
<dbReference type="InterPro" id="IPR011455">
    <property type="entry name" value="DUF1561"/>
</dbReference>
<evidence type="ECO:0000313" key="2">
    <source>
        <dbReference type="Proteomes" id="UP000244890"/>
    </source>
</evidence>
<organism evidence="1 2">
    <name type="scientific">Helicobacter apodemus</name>
    <dbReference type="NCBI Taxonomy" id="135569"/>
    <lineage>
        <taxon>Bacteria</taxon>
        <taxon>Pseudomonadati</taxon>
        <taxon>Campylobacterota</taxon>
        <taxon>Epsilonproteobacteria</taxon>
        <taxon>Campylobacterales</taxon>
        <taxon>Helicobacteraceae</taxon>
        <taxon>Helicobacter</taxon>
    </lineage>
</organism>
<dbReference type="Pfam" id="PF07598">
    <property type="entry name" value="DUF1561"/>
    <property type="match status" value="1"/>
</dbReference>
<accession>A0A2U8FE91</accession>
<evidence type="ECO:0000313" key="1">
    <source>
        <dbReference type="EMBL" id="AWI34147.1"/>
    </source>
</evidence>
<dbReference type="InterPro" id="IPR027417">
    <property type="entry name" value="P-loop_NTPase"/>
</dbReference>
<dbReference type="RefSeq" id="WP_108910986.1">
    <property type="nucleotide sequence ID" value="NZ_CP021886.1"/>
</dbReference>
<dbReference type="Gene3D" id="3.40.50.300">
    <property type="entry name" value="P-loop containing nucleotide triphosphate hydrolases"/>
    <property type="match status" value="1"/>
</dbReference>
<dbReference type="OrthoDB" id="5313874at2"/>
<reference evidence="1 2" key="1">
    <citation type="submission" date="2017-06" db="EMBL/GenBank/DDBJ databases">
        <title>Complete genome of Helicobacter apodemus.</title>
        <authorList>
            <person name="Cho S."/>
        </authorList>
    </citation>
    <scope>NUCLEOTIDE SEQUENCE [LARGE SCALE GENOMIC DNA]</scope>
    <source>
        <strain evidence="2">SNUVETPUB-15-01</strain>
    </source>
</reference>
<name>A0A2U8FE91_9HELI</name>
<dbReference type="EMBL" id="CP021886">
    <property type="protein sequence ID" value="AWI34147.1"/>
    <property type="molecule type" value="Genomic_DNA"/>
</dbReference>
<gene>
    <name evidence="1" type="ORF">CDV25_04735</name>
</gene>
<proteinExistence type="predicted"/>
<sequence length="594" mass="68310">MRSLASFLYALIFLSFIFCVPFSSALTLENTTNTQQVLQKLADKPKDRPIAFKSKPDSLTQCLTPIFTQSEGYVGVKDCEEAIDARYDVFSRIAWKLLDTWVCLSAENEEYIQGKRLIVRPCVIDDKTQSFTIKDNMLYTPDLRFIVQMSNGFLTLQKSQSKGTQSNLTLHNMQEWLNTIATPAPLMQRSFIAWKFITTQGFDLYYLRNNESIKNVPQELYFNLENGSIAQYEPSNAKMFCLTSKQNAKQDWNWASWEECLQQNLQEGKAKSSKPNAQNWNLFMFADNDSAMLKDYLGNFLRVTKYGINWGVPYTAKADFLAKDTNEGQTSYFQFRHDMQDWERFKNANLSDSLPTCPANGSYIKNLKATMQLPPSFILTQEWKKRLWQIATTTDGVLERAGDCGVCLLQSYQMIAEMTEYTSTPLESAKDFGLRINIDEIVSSFGDWKNGKDQIRAAKIALKIREKYIKEGKDFNQESTLCGNSILSLFQNLKDSQYCINLFYVGVKNPEIAKERVKIRVAKGGHSIDPNVIETRYYKSLKNLNTIAPLCNSIIVFDNTQTFEKILEKRDNFLNIFKEPEWIVGLLEKLEEMS</sequence>